<dbReference type="EMBL" id="JAAVMX010000005">
    <property type="protein sequence ID" value="KAF4508458.1"/>
    <property type="molecule type" value="Genomic_DNA"/>
</dbReference>
<reference evidence="1 2" key="1">
    <citation type="journal article" date="2020" name="Genome Biol. Evol.">
        <title>A new high-quality draft genome assembly of the Chinese cordyceps Ophiocordyceps sinensis.</title>
        <authorList>
            <person name="Shu R."/>
            <person name="Zhang J."/>
            <person name="Meng Q."/>
            <person name="Zhang H."/>
            <person name="Zhou G."/>
            <person name="Li M."/>
            <person name="Wu P."/>
            <person name="Zhao Y."/>
            <person name="Chen C."/>
            <person name="Qin Q."/>
        </authorList>
    </citation>
    <scope>NUCLEOTIDE SEQUENCE [LARGE SCALE GENOMIC DNA]</scope>
    <source>
        <strain evidence="1 2">IOZ07</strain>
    </source>
</reference>
<sequence>MISMPTLTPSLPVSSESSRLGSYAVWRTLLLLFSLPDGLTASRRTCGPNRERLEVRFGHLAIDAGCQA</sequence>
<evidence type="ECO:0000313" key="2">
    <source>
        <dbReference type="Proteomes" id="UP000557566"/>
    </source>
</evidence>
<keyword evidence="2" id="KW-1185">Reference proteome</keyword>
<organism evidence="1 2">
    <name type="scientific">Ophiocordyceps sinensis</name>
    <dbReference type="NCBI Taxonomy" id="72228"/>
    <lineage>
        <taxon>Eukaryota</taxon>
        <taxon>Fungi</taxon>
        <taxon>Dikarya</taxon>
        <taxon>Ascomycota</taxon>
        <taxon>Pezizomycotina</taxon>
        <taxon>Sordariomycetes</taxon>
        <taxon>Hypocreomycetidae</taxon>
        <taxon>Hypocreales</taxon>
        <taxon>Ophiocordycipitaceae</taxon>
        <taxon>Ophiocordyceps</taxon>
    </lineage>
</organism>
<protein>
    <submittedName>
        <fullName evidence="1">Uncharacterized protein</fullName>
    </submittedName>
</protein>
<dbReference type="AlphaFoldDB" id="A0A8H4V571"/>
<evidence type="ECO:0000313" key="1">
    <source>
        <dbReference type="EMBL" id="KAF4508458.1"/>
    </source>
</evidence>
<proteinExistence type="predicted"/>
<comment type="caution">
    <text evidence="1">The sequence shown here is derived from an EMBL/GenBank/DDBJ whole genome shotgun (WGS) entry which is preliminary data.</text>
</comment>
<dbReference type="Proteomes" id="UP000557566">
    <property type="component" value="Unassembled WGS sequence"/>
</dbReference>
<gene>
    <name evidence="1" type="ORF">G6O67_004834</name>
</gene>
<accession>A0A8H4V571</accession>
<name>A0A8H4V571_9HYPO</name>